<dbReference type="GO" id="GO:0003924">
    <property type="term" value="F:GTPase activity"/>
    <property type="evidence" value="ECO:0007669"/>
    <property type="project" value="InterPro"/>
</dbReference>
<reference evidence="4" key="1">
    <citation type="submission" date="2020-07" db="EMBL/GenBank/DDBJ databases">
        <title>Clarias magur genome sequencing, assembly and annotation.</title>
        <authorList>
            <person name="Kushwaha B."/>
            <person name="Kumar R."/>
            <person name="Das P."/>
            <person name="Joshi C.G."/>
            <person name="Kumar D."/>
            <person name="Nagpure N.S."/>
            <person name="Pandey M."/>
            <person name="Agarwal S."/>
            <person name="Srivastava S."/>
            <person name="Singh M."/>
            <person name="Sahoo L."/>
            <person name="Jayasankar P."/>
            <person name="Meher P.K."/>
            <person name="Koringa P.G."/>
            <person name="Iquebal M.A."/>
            <person name="Das S.P."/>
            <person name="Bit A."/>
            <person name="Patnaik S."/>
            <person name="Patel N."/>
            <person name="Shah T.M."/>
            <person name="Hinsu A."/>
            <person name="Jena J.K."/>
        </authorList>
    </citation>
    <scope>NUCLEOTIDE SEQUENCE</scope>
    <source>
        <strain evidence="4">CIFAMagur01</strain>
        <tissue evidence="4">Testis</tissue>
    </source>
</reference>
<feature type="non-terminal residue" evidence="4">
    <location>
        <position position="102"/>
    </location>
</feature>
<dbReference type="PANTHER" id="PTHR11566:SF225">
    <property type="entry name" value="INTERFERON-INDUCED GTP-BINDING PROTEIN MX-RELATED"/>
    <property type="match status" value="1"/>
</dbReference>
<dbReference type="Proteomes" id="UP000727407">
    <property type="component" value="Unassembled WGS sequence"/>
</dbReference>
<dbReference type="Gene3D" id="3.40.50.300">
    <property type="entry name" value="P-loop containing nucleotide triphosphate hydrolases"/>
    <property type="match status" value="1"/>
</dbReference>
<dbReference type="GO" id="GO:0031623">
    <property type="term" value="P:receptor internalization"/>
    <property type="evidence" value="ECO:0007669"/>
    <property type="project" value="TreeGrafter"/>
</dbReference>
<dbReference type="GO" id="GO:0008017">
    <property type="term" value="F:microtubule binding"/>
    <property type="evidence" value="ECO:0007669"/>
    <property type="project" value="TreeGrafter"/>
</dbReference>
<dbReference type="InterPro" id="IPR001401">
    <property type="entry name" value="Dynamin_GTPase"/>
</dbReference>
<evidence type="ECO:0000313" key="4">
    <source>
        <dbReference type="EMBL" id="KAF5889622.1"/>
    </source>
</evidence>
<evidence type="ECO:0000256" key="1">
    <source>
        <dbReference type="ARBA" id="ARBA00022741"/>
    </source>
</evidence>
<dbReference type="InterPro" id="IPR045063">
    <property type="entry name" value="Dynamin_N"/>
</dbReference>
<dbReference type="AlphaFoldDB" id="A0A8J4WSX9"/>
<dbReference type="GO" id="GO:0098793">
    <property type="term" value="C:presynapse"/>
    <property type="evidence" value="ECO:0007669"/>
    <property type="project" value="GOC"/>
</dbReference>
<organism evidence="4 5">
    <name type="scientific">Clarias magur</name>
    <name type="common">Asian catfish</name>
    <name type="synonym">Macropteronotus magur</name>
    <dbReference type="NCBI Taxonomy" id="1594786"/>
    <lineage>
        <taxon>Eukaryota</taxon>
        <taxon>Metazoa</taxon>
        <taxon>Chordata</taxon>
        <taxon>Craniata</taxon>
        <taxon>Vertebrata</taxon>
        <taxon>Euteleostomi</taxon>
        <taxon>Actinopterygii</taxon>
        <taxon>Neopterygii</taxon>
        <taxon>Teleostei</taxon>
        <taxon>Ostariophysi</taxon>
        <taxon>Siluriformes</taxon>
        <taxon>Clariidae</taxon>
        <taxon>Clarias</taxon>
    </lineage>
</organism>
<comment type="caution">
    <text evidence="4">The sequence shown here is derived from an EMBL/GenBank/DDBJ whole genome shotgun (WGS) entry which is preliminary data.</text>
</comment>
<sequence length="102" mass="11072">QNEIAGALGISDELISLEVTSPNVPDVTLIDLPGIVRVSVKGQPEDIGEQSKSLIRKYITNQDTILLVVVPCNVDIATTEALKMAQEVDPYGDRTLGLYFNM</sequence>
<dbReference type="GO" id="GO:0005634">
    <property type="term" value="C:nucleus"/>
    <property type="evidence" value="ECO:0007669"/>
    <property type="project" value="TreeGrafter"/>
</dbReference>
<dbReference type="Pfam" id="PF00350">
    <property type="entry name" value="Dynamin_N"/>
    <property type="match status" value="1"/>
</dbReference>
<proteinExistence type="predicted"/>
<dbReference type="GO" id="GO:0016185">
    <property type="term" value="P:synaptic vesicle budding from presynaptic endocytic zone membrane"/>
    <property type="evidence" value="ECO:0007669"/>
    <property type="project" value="TreeGrafter"/>
</dbReference>
<dbReference type="EMBL" id="QNUK01000789">
    <property type="protein sequence ID" value="KAF5889622.1"/>
    <property type="molecule type" value="Genomic_DNA"/>
</dbReference>
<dbReference type="OrthoDB" id="5061070at2759"/>
<keyword evidence="5" id="KW-1185">Reference proteome</keyword>
<evidence type="ECO:0000256" key="2">
    <source>
        <dbReference type="ARBA" id="ARBA00023134"/>
    </source>
</evidence>
<dbReference type="PRINTS" id="PR00195">
    <property type="entry name" value="DYNAMIN"/>
</dbReference>
<keyword evidence="2" id="KW-0342">GTP-binding</keyword>
<dbReference type="PROSITE" id="PS51718">
    <property type="entry name" value="G_DYNAMIN_2"/>
    <property type="match status" value="1"/>
</dbReference>
<dbReference type="GO" id="GO:0005886">
    <property type="term" value="C:plasma membrane"/>
    <property type="evidence" value="ECO:0007669"/>
    <property type="project" value="TreeGrafter"/>
</dbReference>
<dbReference type="PANTHER" id="PTHR11566">
    <property type="entry name" value="DYNAMIN"/>
    <property type="match status" value="1"/>
</dbReference>
<evidence type="ECO:0000313" key="5">
    <source>
        <dbReference type="Proteomes" id="UP000727407"/>
    </source>
</evidence>
<keyword evidence="1" id="KW-0547">Nucleotide-binding</keyword>
<dbReference type="InterPro" id="IPR022812">
    <property type="entry name" value="Dynamin"/>
</dbReference>
<name>A0A8J4WSX9_CLAMG</name>
<dbReference type="GO" id="GO:0005874">
    <property type="term" value="C:microtubule"/>
    <property type="evidence" value="ECO:0007669"/>
    <property type="project" value="TreeGrafter"/>
</dbReference>
<feature type="domain" description="Dynamin-type G" evidence="3">
    <location>
        <begin position="1"/>
        <end position="102"/>
    </location>
</feature>
<accession>A0A8J4WSX9</accession>
<dbReference type="InterPro" id="IPR030381">
    <property type="entry name" value="G_DYNAMIN_dom"/>
</dbReference>
<evidence type="ECO:0000259" key="3">
    <source>
        <dbReference type="PROSITE" id="PS51718"/>
    </source>
</evidence>
<dbReference type="GO" id="GO:0005525">
    <property type="term" value="F:GTP binding"/>
    <property type="evidence" value="ECO:0007669"/>
    <property type="project" value="UniProtKB-KW"/>
</dbReference>
<dbReference type="SUPFAM" id="SSF52540">
    <property type="entry name" value="P-loop containing nucleoside triphosphate hydrolases"/>
    <property type="match status" value="1"/>
</dbReference>
<dbReference type="SMART" id="SM00053">
    <property type="entry name" value="DYNc"/>
    <property type="match status" value="1"/>
</dbReference>
<dbReference type="GO" id="GO:0005737">
    <property type="term" value="C:cytoplasm"/>
    <property type="evidence" value="ECO:0007669"/>
    <property type="project" value="TreeGrafter"/>
</dbReference>
<dbReference type="InterPro" id="IPR027417">
    <property type="entry name" value="P-loop_NTPase"/>
</dbReference>
<protein>
    <submittedName>
        <fullName evidence="4">Interferon-induced GTP-binding protein Mx1-like</fullName>
    </submittedName>
</protein>
<dbReference type="GO" id="GO:0051607">
    <property type="term" value="P:defense response to virus"/>
    <property type="evidence" value="ECO:0007669"/>
    <property type="project" value="TreeGrafter"/>
</dbReference>
<gene>
    <name evidence="4" type="primary">mx2</name>
    <name evidence="4" type="ORF">DAT39_020685</name>
</gene>